<sequence>MNQKTSTNRPSGDPHPAIRTLNLDAARTFVAICDTGSFRRAAARVNRSPSAVSLQVGKLEEQLGVRLLHRDARRVRLTDQGEVLLGFARRLVGISDEAMAVFHGSPLSGSLRLAAPHDLGVSLVPGLLRRLAETHPRIRVDVRLDSSETVQRLFVEGDVNLALFNEAGSPLVPARDLFSEALRWLMRDGGRAVEQDPLPLAVAEIGCAWRDAALGALEGVGRAYRVAYSSDTSMGQVAALRADLAVAALPGSLADRDLVEVPEHWGLPPLGRTHIYLADDGSDTAKAFAALITPDLRSIAPTPPTT</sequence>
<dbReference type="EMBL" id="PNRE01000031">
    <property type="protein sequence ID" value="PMR70423.1"/>
    <property type="molecule type" value="Genomic_DNA"/>
</dbReference>
<dbReference type="OrthoDB" id="5723059at2"/>
<accession>A0A2N7TQF3</accession>
<evidence type="ECO:0000313" key="7">
    <source>
        <dbReference type="Proteomes" id="UP000235346"/>
    </source>
</evidence>
<dbReference type="Pfam" id="PF03466">
    <property type="entry name" value="LysR_substrate"/>
    <property type="match status" value="1"/>
</dbReference>
<evidence type="ECO:0000259" key="5">
    <source>
        <dbReference type="PROSITE" id="PS50931"/>
    </source>
</evidence>
<dbReference type="GO" id="GO:0003677">
    <property type="term" value="F:DNA binding"/>
    <property type="evidence" value="ECO:0007669"/>
    <property type="project" value="UniProtKB-KW"/>
</dbReference>
<dbReference type="Gene3D" id="3.40.190.10">
    <property type="entry name" value="Periplasmic binding protein-like II"/>
    <property type="match status" value="2"/>
</dbReference>
<reference evidence="6 7" key="1">
    <citation type="submission" date="2018-01" db="EMBL/GenBank/DDBJ databases">
        <title>Halomonas endophytica sp. nov., isolated from storage liquid in the stems of Populus euphratica.</title>
        <authorList>
            <person name="Chen C."/>
        </authorList>
    </citation>
    <scope>NUCLEOTIDE SEQUENCE [LARGE SCALE GENOMIC DNA]</scope>
    <source>
        <strain evidence="6 7">DSM 26881</strain>
    </source>
</reference>
<protein>
    <submittedName>
        <fullName evidence="6">LysR family transcriptional regulator</fullName>
    </submittedName>
</protein>
<dbReference type="InterPro" id="IPR036390">
    <property type="entry name" value="WH_DNA-bd_sf"/>
</dbReference>
<keyword evidence="4" id="KW-0804">Transcription</keyword>
<dbReference type="InterPro" id="IPR000847">
    <property type="entry name" value="LysR_HTH_N"/>
</dbReference>
<dbReference type="SUPFAM" id="SSF46785">
    <property type="entry name" value="Winged helix' DNA-binding domain"/>
    <property type="match status" value="1"/>
</dbReference>
<evidence type="ECO:0000256" key="4">
    <source>
        <dbReference type="ARBA" id="ARBA00023163"/>
    </source>
</evidence>
<keyword evidence="7" id="KW-1185">Reference proteome</keyword>
<dbReference type="InterPro" id="IPR050176">
    <property type="entry name" value="LTTR"/>
</dbReference>
<feature type="domain" description="HTH lysR-type" evidence="5">
    <location>
        <begin position="21"/>
        <end position="78"/>
    </location>
</feature>
<dbReference type="Proteomes" id="UP000235346">
    <property type="component" value="Unassembled WGS sequence"/>
</dbReference>
<dbReference type="PANTHER" id="PTHR30579:SF7">
    <property type="entry name" value="HTH-TYPE TRANSCRIPTIONAL REGULATOR LRHA-RELATED"/>
    <property type="match status" value="1"/>
</dbReference>
<dbReference type="FunFam" id="1.10.10.10:FF:000001">
    <property type="entry name" value="LysR family transcriptional regulator"/>
    <property type="match status" value="1"/>
</dbReference>
<dbReference type="Gene3D" id="1.10.10.10">
    <property type="entry name" value="Winged helix-like DNA-binding domain superfamily/Winged helix DNA-binding domain"/>
    <property type="match status" value="1"/>
</dbReference>
<dbReference type="InterPro" id="IPR036388">
    <property type="entry name" value="WH-like_DNA-bd_sf"/>
</dbReference>
<keyword evidence="3" id="KW-0238">DNA-binding</keyword>
<evidence type="ECO:0000256" key="2">
    <source>
        <dbReference type="ARBA" id="ARBA00023015"/>
    </source>
</evidence>
<evidence type="ECO:0000256" key="1">
    <source>
        <dbReference type="ARBA" id="ARBA00009437"/>
    </source>
</evidence>
<dbReference type="GO" id="GO:0003700">
    <property type="term" value="F:DNA-binding transcription factor activity"/>
    <property type="evidence" value="ECO:0007669"/>
    <property type="project" value="InterPro"/>
</dbReference>
<organism evidence="6 7">
    <name type="scientific">Halomonas heilongjiangensis</name>
    <dbReference type="NCBI Taxonomy" id="1387883"/>
    <lineage>
        <taxon>Bacteria</taxon>
        <taxon>Pseudomonadati</taxon>
        <taxon>Pseudomonadota</taxon>
        <taxon>Gammaproteobacteria</taxon>
        <taxon>Oceanospirillales</taxon>
        <taxon>Halomonadaceae</taxon>
        <taxon>Halomonas</taxon>
    </lineage>
</organism>
<dbReference type="RefSeq" id="WP_102627117.1">
    <property type="nucleotide sequence ID" value="NZ_PDOH01000018.1"/>
</dbReference>
<name>A0A2N7TQF3_9GAMM</name>
<evidence type="ECO:0000256" key="3">
    <source>
        <dbReference type="ARBA" id="ARBA00023125"/>
    </source>
</evidence>
<comment type="caution">
    <text evidence="6">The sequence shown here is derived from an EMBL/GenBank/DDBJ whole genome shotgun (WGS) entry which is preliminary data.</text>
</comment>
<dbReference type="AlphaFoldDB" id="A0A2N7TQF3"/>
<dbReference type="Pfam" id="PF00126">
    <property type="entry name" value="HTH_1"/>
    <property type="match status" value="1"/>
</dbReference>
<dbReference type="PANTHER" id="PTHR30579">
    <property type="entry name" value="TRANSCRIPTIONAL REGULATOR"/>
    <property type="match status" value="1"/>
</dbReference>
<dbReference type="PROSITE" id="PS50931">
    <property type="entry name" value="HTH_LYSR"/>
    <property type="match status" value="1"/>
</dbReference>
<proteinExistence type="inferred from homology"/>
<comment type="similarity">
    <text evidence="1">Belongs to the LysR transcriptional regulatory family.</text>
</comment>
<dbReference type="SUPFAM" id="SSF53850">
    <property type="entry name" value="Periplasmic binding protein-like II"/>
    <property type="match status" value="1"/>
</dbReference>
<keyword evidence="2" id="KW-0805">Transcription regulation</keyword>
<evidence type="ECO:0000313" key="6">
    <source>
        <dbReference type="EMBL" id="PMR70423.1"/>
    </source>
</evidence>
<gene>
    <name evidence="6" type="ORF">C1H66_06645</name>
</gene>
<dbReference type="InterPro" id="IPR005119">
    <property type="entry name" value="LysR_subst-bd"/>
</dbReference>